<keyword evidence="4" id="KW-1185">Reference proteome</keyword>
<feature type="region of interest" description="Disordered" evidence="1">
    <location>
        <begin position="23"/>
        <end position="46"/>
    </location>
</feature>
<accession>A0ABW4K0J3</accession>
<evidence type="ECO:0008006" key="5">
    <source>
        <dbReference type="Google" id="ProtNLM"/>
    </source>
</evidence>
<feature type="chain" id="PRO_5046361665" description="Secreted protein" evidence="2">
    <location>
        <begin position="21"/>
        <end position="141"/>
    </location>
</feature>
<dbReference type="Proteomes" id="UP001597308">
    <property type="component" value="Unassembled WGS sequence"/>
</dbReference>
<organism evidence="3 4">
    <name type="scientific">Methylopila henanensis</name>
    <dbReference type="NCBI Taxonomy" id="873516"/>
    <lineage>
        <taxon>Bacteria</taxon>
        <taxon>Pseudomonadati</taxon>
        <taxon>Pseudomonadota</taxon>
        <taxon>Alphaproteobacteria</taxon>
        <taxon>Hyphomicrobiales</taxon>
        <taxon>Methylopilaceae</taxon>
        <taxon>Methylopila</taxon>
    </lineage>
</organism>
<evidence type="ECO:0000313" key="4">
    <source>
        <dbReference type="Proteomes" id="UP001597308"/>
    </source>
</evidence>
<name>A0ABW4K0J3_9HYPH</name>
<evidence type="ECO:0000256" key="2">
    <source>
        <dbReference type="SAM" id="SignalP"/>
    </source>
</evidence>
<dbReference type="RefSeq" id="WP_378796195.1">
    <property type="nucleotide sequence ID" value="NZ_JBHUER010000001.1"/>
</dbReference>
<evidence type="ECO:0000313" key="3">
    <source>
        <dbReference type="EMBL" id="MFD1701609.1"/>
    </source>
</evidence>
<dbReference type="EMBL" id="JBHUER010000001">
    <property type="protein sequence ID" value="MFD1701609.1"/>
    <property type="molecule type" value="Genomic_DNA"/>
</dbReference>
<reference evidence="4" key="1">
    <citation type="journal article" date="2019" name="Int. J. Syst. Evol. Microbiol.">
        <title>The Global Catalogue of Microorganisms (GCM) 10K type strain sequencing project: providing services to taxonomists for standard genome sequencing and annotation.</title>
        <authorList>
            <consortium name="The Broad Institute Genomics Platform"/>
            <consortium name="The Broad Institute Genome Sequencing Center for Infectious Disease"/>
            <person name="Wu L."/>
            <person name="Ma J."/>
        </authorList>
    </citation>
    <scope>NUCLEOTIDE SEQUENCE [LARGE SCALE GENOMIC DNA]</scope>
    <source>
        <strain evidence="4">KCTC 23707</strain>
    </source>
</reference>
<comment type="caution">
    <text evidence="3">The sequence shown here is derived from an EMBL/GenBank/DDBJ whole genome shotgun (WGS) entry which is preliminary data.</text>
</comment>
<sequence>MKTAAACMIALVTLSTPAGAAGQDDALKAPRPAPPAARASTTPNPSDLGAAIMSAEVDAGGTLLIGEGAVSSVRTGAGQYQVGFGRDVRNCAFSATNQSVSGNPPFVQKYGAEWLEGVFVGHLEGSGYSDTRFYLIAVCGR</sequence>
<proteinExistence type="predicted"/>
<evidence type="ECO:0000256" key="1">
    <source>
        <dbReference type="SAM" id="MobiDB-lite"/>
    </source>
</evidence>
<keyword evidence="2" id="KW-0732">Signal</keyword>
<feature type="signal peptide" evidence="2">
    <location>
        <begin position="1"/>
        <end position="20"/>
    </location>
</feature>
<gene>
    <name evidence="3" type="ORF">ACFSCV_01190</name>
</gene>
<protein>
    <recommendedName>
        <fullName evidence="5">Secreted protein</fullName>
    </recommendedName>
</protein>
<feature type="compositionally biased region" description="Low complexity" evidence="1">
    <location>
        <begin position="36"/>
        <end position="46"/>
    </location>
</feature>